<reference evidence="13" key="1">
    <citation type="submission" date="2019-10" db="EMBL/GenBank/DDBJ databases">
        <authorList>
            <consortium name="DOE Joint Genome Institute"/>
            <person name="Kuo A."/>
            <person name="Miyauchi S."/>
            <person name="Kiss E."/>
            <person name="Drula E."/>
            <person name="Kohler A."/>
            <person name="Sanchez-Garcia M."/>
            <person name="Andreopoulos B."/>
            <person name="Barry K.W."/>
            <person name="Bonito G."/>
            <person name="Buee M."/>
            <person name="Carver A."/>
            <person name="Chen C."/>
            <person name="Cichocki N."/>
            <person name="Clum A."/>
            <person name="Culley D."/>
            <person name="Crous P.W."/>
            <person name="Fauchery L."/>
            <person name="Girlanda M."/>
            <person name="Hayes R."/>
            <person name="Keri Z."/>
            <person name="LaButti K."/>
            <person name="Lipzen A."/>
            <person name="Lombard V."/>
            <person name="Magnuson J."/>
            <person name="Maillard F."/>
            <person name="Morin E."/>
            <person name="Murat C."/>
            <person name="Nolan M."/>
            <person name="Ohm R."/>
            <person name="Pangilinan J."/>
            <person name="Pereira M."/>
            <person name="Perotto S."/>
            <person name="Peter M."/>
            <person name="Riley R."/>
            <person name="Sitrit Y."/>
            <person name="Stielow B."/>
            <person name="Szollosi G."/>
            <person name="Zifcakova L."/>
            <person name="Stursova M."/>
            <person name="Spatafora J.W."/>
            <person name="Tedersoo L."/>
            <person name="Vaario L.-M."/>
            <person name="Yamada A."/>
            <person name="Yan M."/>
            <person name="Wang P."/>
            <person name="Xu J."/>
            <person name="Bruns T."/>
            <person name="Baldrian P."/>
            <person name="Vilgalys R."/>
            <person name="Henrissat B."/>
            <person name="Grigoriev I.V."/>
            <person name="Hibbett D."/>
            <person name="Nagy L.G."/>
            <person name="Martin F.M."/>
        </authorList>
    </citation>
    <scope>NUCLEOTIDE SEQUENCE</scope>
    <source>
        <strain evidence="13">BED1</strain>
    </source>
</reference>
<name>A0AAD4GJF2_BOLED</name>
<dbReference type="PROSITE" id="PS50235">
    <property type="entry name" value="USP_3"/>
    <property type="match status" value="1"/>
</dbReference>
<dbReference type="SUPFAM" id="SSF54236">
    <property type="entry name" value="Ubiquitin-like"/>
    <property type="match status" value="1"/>
</dbReference>
<dbReference type="InterPro" id="IPR029071">
    <property type="entry name" value="Ubiquitin-like_domsf"/>
</dbReference>
<keyword evidence="6" id="KW-0833">Ubl conjugation pathway</keyword>
<dbReference type="Pfam" id="PF00443">
    <property type="entry name" value="UCH"/>
    <property type="match status" value="1"/>
</dbReference>
<dbReference type="InterPro" id="IPR038765">
    <property type="entry name" value="Papain-like_cys_pep_sf"/>
</dbReference>
<dbReference type="Pfam" id="PF00240">
    <property type="entry name" value="ubiquitin"/>
    <property type="match status" value="1"/>
</dbReference>
<keyword evidence="7" id="KW-0378">Hydrolase</keyword>
<dbReference type="Gene3D" id="3.90.70.10">
    <property type="entry name" value="Cysteine proteinases"/>
    <property type="match status" value="1"/>
</dbReference>
<dbReference type="PROSITE" id="PS00972">
    <property type="entry name" value="USP_1"/>
    <property type="match status" value="1"/>
</dbReference>
<feature type="region of interest" description="Disordered" evidence="10">
    <location>
        <begin position="471"/>
        <end position="522"/>
    </location>
</feature>
<dbReference type="SMART" id="SM00213">
    <property type="entry name" value="UBQ"/>
    <property type="match status" value="1"/>
</dbReference>
<evidence type="ECO:0000256" key="3">
    <source>
        <dbReference type="ARBA" id="ARBA00009085"/>
    </source>
</evidence>
<dbReference type="InterPro" id="IPR001394">
    <property type="entry name" value="Peptidase_C19_UCH"/>
</dbReference>
<feature type="region of interest" description="Disordered" evidence="10">
    <location>
        <begin position="1118"/>
        <end position="1142"/>
    </location>
</feature>
<dbReference type="GO" id="GO:0005634">
    <property type="term" value="C:nucleus"/>
    <property type="evidence" value="ECO:0007669"/>
    <property type="project" value="UniProtKB-SubCell"/>
</dbReference>
<evidence type="ECO:0000259" key="12">
    <source>
        <dbReference type="PROSITE" id="PS50235"/>
    </source>
</evidence>
<dbReference type="AlphaFoldDB" id="A0AAD4GJF2"/>
<sequence length="1206" mass="136341">MPPKRKRRPSPPSKGLAAGEQLKRAKLASGESSAWGWVDTEVSDASQIALEHRLMTCGLSRRNNNPFCGNRHASKPAKPSPLSADEIQTTVANGELESDVIVVSDDEPPPCNKKVCKNNPNCLNYLGQQQWEDEATARQLFIKTSDLGWNPILGSRDPDLPVGLKNLGATCYANAFLQVWFRDLAFRRGVYQCQPSHDTENDFEDSPVFQLQVIFAALQESTQNVYNPAKFAESLKLSTSEQQDAQEFSKLFMSHLDNEFQKQLNPSLRTLISDQAGHFQGELVYGTLCHNCRFRSERTSDFLELEINIENNARLEDRIAALLQNEKLTGANKYSCSNCARLQDATRYTELRSLPPVLHFSLLRFVYDFDSMERRKSKHNLLFPMVLDMSKFVKADQSGSGVQGRRGATNIYELRGVLLHKGASAYHGHYEAQVLDTASKTWFQFDDEVVTKIDFLGEKRYTGKDVVDVLNDSGTTKKSAGQPRARSAKKRRIDDSDDEVVELPFPTEAKGTLPSNSKAPEGDVFSSRDAYMLIYARKEEEQLAGHVSTPNLAENTLDSSSTFTNGASRPCIEAQNTSDPTFLVPPQRARDVVKSLNAGHDEACELYAQREKEVKEQFAELREWMRSVYTHWHVASVEEDAVVVSRQALENWVNKPFVKPEEHKSRSQSVSGDAEIEVSPTPDVLCSHGGLHPHKASHMKRMSRKACERLKLREDIGPVRCPQEVCEICVKEFFTERFYQIEHPRLVAQFDEICDVQQAEPGYWISKAWLKGWRVQKPRMHVPLHGDPSPDSTEFRGHVRCEHDQLSLVSTARRSISSQACEILKNLFPDWVPLSTNQEPCAICEKYIYTSKEDKRELRKKAEDEKARLRHMHDNALIGNTLLLENVPCAVLPADFVRIWRKWLSRPAEIPRPERVDTSPLFCHHDQLVFDPNAPNDWDSDVALIQMTEWLILQELYSCGPAVAVEKRFIEDSEGVLDTKFVHDTPVCHECRLRRRRDYNLTDITVRFLSSKPVTGGEQDEGLQRGSQHAKQESGPRMTGGTRQSKRIRQGRDRREDTRLRISKSTTVKDIKVQLHELLKIPTICQRLFYKGQELQDNATTVESLGVLMNDTLDLREEVENEENLSNSPNGRASKRRKEEKGFGGTLLAASASYASLSADTGTSSEGEGHESTKPCPACTFYNPLDKRFCEMCGENVGDATGEKES</sequence>
<keyword evidence="14" id="KW-1185">Reference proteome</keyword>
<dbReference type="InterPro" id="IPR033841">
    <property type="entry name" value="Pep_USP48"/>
</dbReference>
<dbReference type="PANTHER" id="PTHR24006">
    <property type="entry name" value="UBIQUITIN CARBOXYL-TERMINAL HYDROLASE"/>
    <property type="match status" value="1"/>
</dbReference>
<dbReference type="EC" id="3.4.19.12" evidence="4"/>
<dbReference type="GO" id="GO:0016579">
    <property type="term" value="P:protein deubiquitination"/>
    <property type="evidence" value="ECO:0007669"/>
    <property type="project" value="InterPro"/>
</dbReference>
<dbReference type="PANTHER" id="PTHR24006:SF722">
    <property type="entry name" value="UBIQUITIN CARBOXYL-TERMINAL HYDROLASE 48"/>
    <property type="match status" value="1"/>
</dbReference>
<reference evidence="13" key="2">
    <citation type="journal article" date="2020" name="Nat. Commun.">
        <title>Large-scale genome sequencing of mycorrhizal fungi provides insights into the early evolution of symbiotic traits.</title>
        <authorList>
            <person name="Miyauchi S."/>
            <person name="Kiss E."/>
            <person name="Kuo A."/>
            <person name="Drula E."/>
            <person name="Kohler A."/>
            <person name="Sanchez-Garcia M."/>
            <person name="Morin E."/>
            <person name="Andreopoulos B."/>
            <person name="Barry K.W."/>
            <person name="Bonito G."/>
            <person name="Buee M."/>
            <person name="Carver A."/>
            <person name="Chen C."/>
            <person name="Cichocki N."/>
            <person name="Clum A."/>
            <person name="Culley D."/>
            <person name="Crous P.W."/>
            <person name="Fauchery L."/>
            <person name="Girlanda M."/>
            <person name="Hayes R.D."/>
            <person name="Keri Z."/>
            <person name="LaButti K."/>
            <person name="Lipzen A."/>
            <person name="Lombard V."/>
            <person name="Magnuson J."/>
            <person name="Maillard F."/>
            <person name="Murat C."/>
            <person name="Nolan M."/>
            <person name="Ohm R.A."/>
            <person name="Pangilinan J."/>
            <person name="Pereira M.F."/>
            <person name="Perotto S."/>
            <person name="Peter M."/>
            <person name="Pfister S."/>
            <person name="Riley R."/>
            <person name="Sitrit Y."/>
            <person name="Stielow J.B."/>
            <person name="Szollosi G."/>
            <person name="Zifcakova L."/>
            <person name="Stursova M."/>
            <person name="Spatafora J.W."/>
            <person name="Tedersoo L."/>
            <person name="Vaario L.M."/>
            <person name="Yamada A."/>
            <person name="Yan M."/>
            <person name="Wang P."/>
            <person name="Xu J."/>
            <person name="Bruns T."/>
            <person name="Baldrian P."/>
            <person name="Vilgalys R."/>
            <person name="Dunand C."/>
            <person name="Henrissat B."/>
            <person name="Grigoriev I.V."/>
            <person name="Hibbett D."/>
            <person name="Nagy L.G."/>
            <person name="Martin F.M."/>
        </authorList>
    </citation>
    <scope>NUCLEOTIDE SEQUENCE</scope>
    <source>
        <strain evidence="13">BED1</strain>
    </source>
</reference>
<feature type="region of interest" description="Disordered" evidence="10">
    <location>
        <begin position="1013"/>
        <end position="1061"/>
    </location>
</feature>
<keyword evidence="9" id="KW-0539">Nucleus</keyword>
<comment type="catalytic activity">
    <reaction evidence="1">
        <text>Thiol-dependent hydrolysis of ester, thioester, amide, peptide and isopeptide bonds formed by the C-terminal Gly of ubiquitin (a 76-residue protein attached to proteins as an intracellular targeting signal).</text>
        <dbReference type="EC" id="3.4.19.12"/>
    </reaction>
</comment>
<keyword evidence="8" id="KW-0788">Thiol protease</keyword>
<gene>
    <name evidence="13" type="ORF">L210DRAFT_849863</name>
</gene>
<feature type="region of interest" description="Disordered" evidence="10">
    <location>
        <begin position="1"/>
        <end position="31"/>
    </location>
</feature>
<evidence type="ECO:0000256" key="10">
    <source>
        <dbReference type="SAM" id="MobiDB-lite"/>
    </source>
</evidence>
<feature type="domain" description="USP" evidence="12">
    <location>
        <begin position="162"/>
        <end position="473"/>
    </location>
</feature>
<dbReference type="PROSITE" id="PS50053">
    <property type="entry name" value="UBIQUITIN_2"/>
    <property type="match status" value="1"/>
</dbReference>
<evidence type="ECO:0000256" key="1">
    <source>
        <dbReference type="ARBA" id="ARBA00000707"/>
    </source>
</evidence>
<evidence type="ECO:0000256" key="5">
    <source>
        <dbReference type="ARBA" id="ARBA00022670"/>
    </source>
</evidence>
<dbReference type="CDD" id="cd02668">
    <property type="entry name" value="Peptidase_C19L"/>
    <property type="match status" value="1"/>
</dbReference>
<dbReference type="GO" id="GO:0004843">
    <property type="term" value="F:cysteine-type deubiquitinase activity"/>
    <property type="evidence" value="ECO:0007669"/>
    <property type="project" value="UniProtKB-EC"/>
</dbReference>
<feature type="domain" description="Ubiquitin-like" evidence="11">
    <location>
        <begin position="1047"/>
        <end position="1115"/>
    </location>
</feature>
<evidence type="ECO:0000256" key="6">
    <source>
        <dbReference type="ARBA" id="ARBA00022786"/>
    </source>
</evidence>
<evidence type="ECO:0000313" key="14">
    <source>
        <dbReference type="Proteomes" id="UP001194468"/>
    </source>
</evidence>
<comment type="caution">
    <text evidence="13">The sequence shown here is derived from an EMBL/GenBank/DDBJ whole genome shotgun (WGS) entry which is preliminary data.</text>
</comment>
<evidence type="ECO:0000256" key="9">
    <source>
        <dbReference type="ARBA" id="ARBA00023242"/>
    </source>
</evidence>
<evidence type="ECO:0000256" key="8">
    <source>
        <dbReference type="ARBA" id="ARBA00022807"/>
    </source>
</evidence>
<comment type="similarity">
    <text evidence="3">Belongs to the peptidase C19 family.</text>
</comment>
<dbReference type="InterPro" id="IPR044743">
    <property type="entry name" value="Ubl_USP48"/>
</dbReference>
<dbReference type="InterPro" id="IPR028889">
    <property type="entry name" value="USP"/>
</dbReference>
<evidence type="ECO:0000256" key="2">
    <source>
        <dbReference type="ARBA" id="ARBA00004123"/>
    </source>
</evidence>
<accession>A0AAD4GJF2</accession>
<dbReference type="EMBL" id="WHUW01000004">
    <property type="protein sequence ID" value="KAF8447521.1"/>
    <property type="molecule type" value="Genomic_DNA"/>
</dbReference>
<dbReference type="GO" id="GO:0006508">
    <property type="term" value="P:proteolysis"/>
    <property type="evidence" value="ECO:0007669"/>
    <property type="project" value="UniProtKB-KW"/>
</dbReference>
<comment type="subcellular location">
    <subcellularLocation>
        <location evidence="2">Nucleus</location>
    </subcellularLocation>
</comment>
<dbReference type="GO" id="GO:0004197">
    <property type="term" value="F:cysteine-type endopeptidase activity"/>
    <property type="evidence" value="ECO:0007669"/>
    <property type="project" value="InterPro"/>
</dbReference>
<proteinExistence type="inferred from homology"/>
<dbReference type="Gene3D" id="3.10.20.90">
    <property type="entry name" value="Phosphatidylinositol 3-kinase Catalytic Subunit, Chain A, domain 1"/>
    <property type="match status" value="1"/>
</dbReference>
<dbReference type="PROSITE" id="PS00973">
    <property type="entry name" value="USP_2"/>
    <property type="match status" value="1"/>
</dbReference>
<evidence type="ECO:0000256" key="7">
    <source>
        <dbReference type="ARBA" id="ARBA00022801"/>
    </source>
</evidence>
<dbReference type="CDD" id="cd01795">
    <property type="entry name" value="Ubl_USP48"/>
    <property type="match status" value="1"/>
</dbReference>
<dbReference type="InterPro" id="IPR000626">
    <property type="entry name" value="Ubiquitin-like_dom"/>
</dbReference>
<dbReference type="Proteomes" id="UP001194468">
    <property type="component" value="Unassembled WGS sequence"/>
</dbReference>
<dbReference type="InterPro" id="IPR050164">
    <property type="entry name" value="Peptidase_C19"/>
</dbReference>
<dbReference type="SUPFAM" id="SSF54001">
    <property type="entry name" value="Cysteine proteinases"/>
    <property type="match status" value="1"/>
</dbReference>
<protein>
    <recommendedName>
        <fullName evidence="4">ubiquitinyl hydrolase 1</fullName>
        <ecNumber evidence="4">3.4.19.12</ecNumber>
    </recommendedName>
</protein>
<dbReference type="InterPro" id="IPR018200">
    <property type="entry name" value="USP_CS"/>
</dbReference>
<evidence type="ECO:0000259" key="11">
    <source>
        <dbReference type="PROSITE" id="PS50053"/>
    </source>
</evidence>
<evidence type="ECO:0000313" key="13">
    <source>
        <dbReference type="EMBL" id="KAF8447521.1"/>
    </source>
</evidence>
<organism evidence="13 14">
    <name type="scientific">Boletus edulis BED1</name>
    <dbReference type="NCBI Taxonomy" id="1328754"/>
    <lineage>
        <taxon>Eukaryota</taxon>
        <taxon>Fungi</taxon>
        <taxon>Dikarya</taxon>
        <taxon>Basidiomycota</taxon>
        <taxon>Agaricomycotina</taxon>
        <taxon>Agaricomycetes</taxon>
        <taxon>Agaricomycetidae</taxon>
        <taxon>Boletales</taxon>
        <taxon>Boletineae</taxon>
        <taxon>Boletaceae</taxon>
        <taxon>Boletoideae</taxon>
        <taxon>Boletus</taxon>
    </lineage>
</organism>
<feature type="compositionally biased region" description="Basic and acidic residues" evidence="10">
    <location>
        <begin position="1050"/>
        <end position="1060"/>
    </location>
</feature>
<keyword evidence="5" id="KW-0645">Protease</keyword>
<dbReference type="GO" id="GO:0005829">
    <property type="term" value="C:cytosol"/>
    <property type="evidence" value="ECO:0007669"/>
    <property type="project" value="TreeGrafter"/>
</dbReference>
<evidence type="ECO:0000256" key="4">
    <source>
        <dbReference type="ARBA" id="ARBA00012759"/>
    </source>
</evidence>